<dbReference type="AlphaFoldDB" id="A0A8D8MJM5"/>
<dbReference type="PANTHER" id="PTHR46643:SF1">
    <property type="entry name" value="HOMEOBOX PROTEIN GOOSECOID-2"/>
    <property type="match status" value="1"/>
</dbReference>
<feature type="compositionally biased region" description="Basic and acidic residues" evidence="5">
    <location>
        <begin position="247"/>
        <end position="262"/>
    </location>
</feature>
<dbReference type="CDD" id="cd00086">
    <property type="entry name" value="homeodomain"/>
    <property type="match status" value="1"/>
</dbReference>
<feature type="DNA-binding region" description="Homeobox" evidence="3">
    <location>
        <begin position="55"/>
        <end position="102"/>
    </location>
</feature>
<dbReference type="Gene3D" id="1.10.10.60">
    <property type="entry name" value="Homeodomain-like"/>
    <property type="match status" value="1"/>
</dbReference>
<dbReference type="PANTHER" id="PTHR46643">
    <property type="entry name" value="HOMEOBOX PROTEIN GOOSECOID-RELATED"/>
    <property type="match status" value="1"/>
</dbReference>
<dbReference type="PROSITE" id="PS51257">
    <property type="entry name" value="PROKAR_LIPOPROTEIN"/>
    <property type="match status" value="1"/>
</dbReference>
<reference evidence="7" key="1">
    <citation type="submission" date="2021-05" db="EMBL/GenBank/DDBJ databases">
        <authorList>
            <person name="Alioto T."/>
            <person name="Alioto T."/>
            <person name="Gomez Garrido J."/>
        </authorList>
    </citation>
    <scope>NUCLEOTIDE SEQUENCE</scope>
</reference>
<sequence length="276" mass="32110">MELLRVTYPGSCHSYMQHDLFSAQLHAPHVGLVSCDGSFRPRYPFLNSDTHIKRKRRHRTIFTEEQLEQLEATFDKTHYPDVLLREKLAVKVDLKEERVEIDNNIRTFLHHHHQTPTTGDRIIPNERVFNFIPRSELINLREKKTVFCTNYENENTRKFKKNDKVIYTYKMNGKKFTHEAVIIKPMSELIFLIQIQGNIRKAHVNQLKRIPQVPFTLKIRPDNSTPIHPNNTSPTLSTNSSDEEDNTKDSSADVEANNKESSSEESLSSADEETEP</sequence>
<protein>
    <submittedName>
        <fullName evidence="7">Homeobox protein goosecoid</fullName>
    </submittedName>
</protein>
<dbReference type="InterPro" id="IPR001356">
    <property type="entry name" value="HD"/>
</dbReference>
<comment type="subcellular location">
    <subcellularLocation>
        <location evidence="1 3 4">Nucleus</location>
    </subcellularLocation>
</comment>
<dbReference type="InterPro" id="IPR051440">
    <property type="entry name" value="Goosecoid-like_HB"/>
</dbReference>
<dbReference type="SMART" id="SM00389">
    <property type="entry name" value="HOX"/>
    <property type="match status" value="1"/>
</dbReference>
<keyword evidence="3 4" id="KW-0371">Homeobox</keyword>
<organism evidence="7">
    <name type="scientific">Culex pipiens</name>
    <name type="common">House mosquito</name>
    <dbReference type="NCBI Taxonomy" id="7175"/>
    <lineage>
        <taxon>Eukaryota</taxon>
        <taxon>Metazoa</taxon>
        <taxon>Ecdysozoa</taxon>
        <taxon>Arthropoda</taxon>
        <taxon>Hexapoda</taxon>
        <taxon>Insecta</taxon>
        <taxon>Pterygota</taxon>
        <taxon>Neoptera</taxon>
        <taxon>Endopterygota</taxon>
        <taxon>Diptera</taxon>
        <taxon>Nematocera</taxon>
        <taxon>Culicoidea</taxon>
        <taxon>Culicidae</taxon>
        <taxon>Culicinae</taxon>
        <taxon>Culicini</taxon>
        <taxon>Culex</taxon>
        <taxon>Culex</taxon>
    </lineage>
</organism>
<comment type="similarity">
    <text evidence="2">Belongs to the paired homeobox family. Bicoid subfamily.</text>
</comment>
<evidence type="ECO:0000256" key="2">
    <source>
        <dbReference type="ARBA" id="ARBA00006503"/>
    </source>
</evidence>
<dbReference type="PROSITE" id="PS50071">
    <property type="entry name" value="HOMEOBOX_2"/>
    <property type="match status" value="1"/>
</dbReference>
<dbReference type="GO" id="GO:0000981">
    <property type="term" value="F:DNA-binding transcription factor activity, RNA polymerase II-specific"/>
    <property type="evidence" value="ECO:0007669"/>
    <property type="project" value="TreeGrafter"/>
</dbReference>
<name>A0A8D8MJM5_CULPI</name>
<dbReference type="SUPFAM" id="SSF46689">
    <property type="entry name" value="Homeodomain-like"/>
    <property type="match status" value="1"/>
</dbReference>
<dbReference type="GO" id="GO:0005634">
    <property type="term" value="C:nucleus"/>
    <property type="evidence" value="ECO:0007669"/>
    <property type="project" value="UniProtKB-SubCell"/>
</dbReference>
<dbReference type="EMBL" id="HBUE01307806">
    <property type="protein sequence ID" value="CAG6581916.1"/>
    <property type="molecule type" value="Transcribed_RNA"/>
</dbReference>
<feature type="region of interest" description="Disordered" evidence="5">
    <location>
        <begin position="218"/>
        <end position="276"/>
    </location>
</feature>
<evidence type="ECO:0000313" key="7">
    <source>
        <dbReference type="EMBL" id="CAG6530110.1"/>
    </source>
</evidence>
<evidence type="ECO:0000256" key="5">
    <source>
        <dbReference type="SAM" id="MobiDB-lite"/>
    </source>
</evidence>
<evidence type="ECO:0000256" key="1">
    <source>
        <dbReference type="ARBA" id="ARBA00004123"/>
    </source>
</evidence>
<feature type="compositionally biased region" description="Low complexity" evidence="5">
    <location>
        <begin position="229"/>
        <end position="240"/>
    </location>
</feature>
<dbReference type="GO" id="GO:0000978">
    <property type="term" value="F:RNA polymerase II cis-regulatory region sequence-specific DNA binding"/>
    <property type="evidence" value="ECO:0007669"/>
    <property type="project" value="TreeGrafter"/>
</dbReference>
<evidence type="ECO:0000259" key="6">
    <source>
        <dbReference type="PROSITE" id="PS50071"/>
    </source>
</evidence>
<dbReference type="InterPro" id="IPR009057">
    <property type="entry name" value="Homeodomain-like_sf"/>
</dbReference>
<proteinExistence type="inferred from homology"/>
<keyword evidence="3 4" id="KW-0238">DNA-binding</keyword>
<feature type="domain" description="Homeobox" evidence="6">
    <location>
        <begin position="53"/>
        <end position="101"/>
    </location>
</feature>
<evidence type="ECO:0000256" key="3">
    <source>
        <dbReference type="PROSITE-ProRule" id="PRU00108"/>
    </source>
</evidence>
<dbReference type="EMBL" id="HBUE01201631">
    <property type="protein sequence ID" value="CAG6530110.1"/>
    <property type="molecule type" value="Transcribed_RNA"/>
</dbReference>
<accession>A0A8D8MJM5</accession>
<dbReference type="Pfam" id="PF00046">
    <property type="entry name" value="Homeodomain"/>
    <property type="match status" value="1"/>
</dbReference>
<keyword evidence="3 4" id="KW-0539">Nucleus</keyword>
<evidence type="ECO:0000256" key="4">
    <source>
        <dbReference type="RuleBase" id="RU000682"/>
    </source>
</evidence>